<evidence type="ECO:0000313" key="1">
    <source>
        <dbReference type="EMBL" id="BCS83572.1"/>
    </source>
</evidence>
<dbReference type="RefSeq" id="YP_010842180.1">
    <property type="nucleotide sequence ID" value="NC_079139.1"/>
</dbReference>
<dbReference type="EMBL" id="AP024483">
    <property type="protein sequence ID" value="BCS83572.1"/>
    <property type="molecule type" value="Genomic_DNA"/>
</dbReference>
<reference evidence="1 2" key="1">
    <citation type="submission" date="2021-02" db="EMBL/GenBank/DDBJ databases">
        <title>Cotonvirus japonicus, which uses Golgi apparatus of host cells for its virion factory, phylogenetically links tailed tupanvirus and icosahedral mimivirus.</title>
        <authorList>
            <person name="Takahashi H."/>
            <person name="Fukaya S."/>
            <person name="Song C."/>
            <person name="Murata K."/>
            <person name="Takemura M."/>
        </authorList>
    </citation>
    <scope>NUCLEOTIDE SEQUENCE [LARGE SCALE GENOMIC DNA]</scope>
</reference>
<name>A0ABM7NTS1_9VIRU</name>
<accession>A0ABM7NTS1</accession>
<protein>
    <submittedName>
        <fullName evidence="1">Uncharacterized protein</fullName>
    </submittedName>
</protein>
<dbReference type="GeneID" id="80558777"/>
<keyword evidence="2" id="KW-1185">Reference proteome</keyword>
<organism evidence="1 2">
    <name type="scientific">Cotonvirus japonicus</name>
    <dbReference type="NCBI Taxonomy" id="2811091"/>
    <lineage>
        <taxon>Viruses</taxon>
        <taxon>Varidnaviria</taxon>
        <taxon>Bamfordvirae</taxon>
        <taxon>Nucleocytoviricota</taxon>
        <taxon>Megaviricetes</taxon>
        <taxon>Imitervirales</taxon>
        <taxon>Mimiviridae</taxon>
        <taxon>Megamimivirinae</taxon>
        <taxon>Cotonvirus</taxon>
        <taxon>Cotonvirus japonicum</taxon>
    </lineage>
</organism>
<dbReference type="Proteomes" id="UP001321479">
    <property type="component" value="Segment"/>
</dbReference>
<evidence type="ECO:0000313" key="2">
    <source>
        <dbReference type="Proteomes" id="UP001321479"/>
    </source>
</evidence>
<proteinExistence type="predicted"/>
<sequence length="158" mass="18969">MNYIFHAKNLSDAKNKFKKFLNKNETMLNELINKFVSDNIDPYNKFKNENHPEIDHYKVKMFDLIFNDVHEKVNLISKIEDEFVGHSRLEYDTGVGITDYQHFDRRKPPFNEKNKIEKKIEKLCNLLEKKINKKLGTYVKPDPIAKYWFSKHSKRSEN</sequence>